<evidence type="ECO:0000313" key="3">
    <source>
        <dbReference type="Proteomes" id="UP001500469"/>
    </source>
</evidence>
<feature type="transmembrane region" description="Helical" evidence="1">
    <location>
        <begin position="82"/>
        <end position="99"/>
    </location>
</feature>
<keyword evidence="1" id="KW-1133">Transmembrane helix</keyword>
<gene>
    <name evidence="2" type="ORF">GCM10009119_10960</name>
</gene>
<evidence type="ECO:0000256" key="1">
    <source>
        <dbReference type="SAM" id="Phobius"/>
    </source>
</evidence>
<keyword evidence="1" id="KW-0812">Transmembrane</keyword>
<reference evidence="3" key="1">
    <citation type="journal article" date="2019" name="Int. J. Syst. Evol. Microbiol.">
        <title>The Global Catalogue of Microorganisms (GCM) 10K type strain sequencing project: providing services to taxonomists for standard genome sequencing and annotation.</title>
        <authorList>
            <consortium name="The Broad Institute Genomics Platform"/>
            <consortium name="The Broad Institute Genome Sequencing Center for Infectious Disease"/>
            <person name="Wu L."/>
            <person name="Ma J."/>
        </authorList>
    </citation>
    <scope>NUCLEOTIDE SEQUENCE [LARGE SCALE GENOMIC DNA]</scope>
    <source>
        <strain evidence="3">JCM 16112</strain>
    </source>
</reference>
<organism evidence="2 3">
    <name type="scientific">Algoriphagus jejuensis</name>
    <dbReference type="NCBI Taxonomy" id="419934"/>
    <lineage>
        <taxon>Bacteria</taxon>
        <taxon>Pseudomonadati</taxon>
        <taxon>Bacteroidota</taxon>
        <taxon>Cytophagia</taxon>
        <taxon>Cytophagales</taxon>
        <taxon>Cyclobacteriaceae</taxon>
        <taxon>Algoriphagus</taxon>
    </lineage>
</organism>
<keyword evidence="3" id="KW-1185">Reference proteome</keyword>
<evidence type="ECO:0000313" key="2">
    <source>
        <dbReference type="EMBL" id="GAA0878128.1"/>
    </source>
</evidence>
<comment type="caution">
    <text evidence="2">The sequence shown here is derived from an EMBL/GenBank/DDBJ whole genome shotgun (WGS) entry which is preliminary data.</text>
</comment>
<keyword evidence="1" id="KW-0472">Membrane</keyword>
<feature type="transmembrane region" description="Helical" evidence="1">
    <location>
        <begin position="105"/>
        <end position="123"/>
    </location>
</feature>
<name>A0ABP3Y9C9_9BACT</name>
<protein>
    <submittedName>
        <fullName evidence="2">Uncharacterized protein</fullName>
    </submittedName>
</protein>
<proteinExistence type="predicted"/>
<accession>A0ABP3Y9C9</accession>
<dbReference type="EMBL" id="BAAAFI010000004">
    <property type="protein sequence ID" value="GAA0878128.1"/>
    <property type="molecule type" value="Genomic_DNA"/>
</dbReference>
<sequence length="155" mass="16510">MKCGICESDDIQKLSVINQNGTSNTRGNINSTHTGGGLGFGSGGFGGFAGGDSSSSSVNTTTTSDLANRCAPPAKYNFKGPLLMGFLALIAIFAFDLFVQLDISGMASLTILGLVGGGDYFAYKGFNYNKTEYPVLMRAWFRKWHCNKCGDIFDV</sequence>
<dbReference type="Proteomes" id="UP001500469">
    <property type="component" value="Unassembled WGS sequence"/>
</dbReference>
<dbReference type="RefSeq" id="WP_343849317.1">
    <property type="nucleotide sequence ID" value="NZ_BAAAFI010000004.1"/>
</dbReference>